<keyword evidence="2 5" id="KW-0812">Transmembrane</keyword>
<dbReference type="PANTHER" id="PTHR47735:SF9">
    <property type="entry name" value="POTASSIUM VOLTAGE-GATED CHANNEL SUBFAMILY KQT MEMBER 4-LIKE ISOFORM X1"/>
    <property type="match status" value="1"/>
</dbReference>
<keyword evidence="3 5" id="KW-1133">Transmembrane helix</keyword>
<dbReference type="Proteomes" id="UP001626550">
    <property type="component" value="Unassembled WGS sequence"/>
</dbReference>
<feature type="transmembrane region" description="Helical" evidence="5">
    <location>
        <begin position="134"/>
        <end position="154"/>
    </location>
</feature>
<keyword evidence="4 5" id="KW-0472">Membrane</keyword>
<evidence type="ECO:0000256" key="2">
    <source>
        <dbReference type="ARBA" id="ARBA00022692"/>
    </source>
</evidence>
<name>A0ABD2Q1X5_9PLAT</name>
<feature type="transmembrane region" description="Helical" evidence="5">
    <location>
        <begin position="195"/>
        <end position="220"/>
    </location>
</feature>
<dbReference type="GO" id="GO:0016020">
    <property type="term" value="C:membrane"/>
    <property type="evidence" value="ECO:0007669"/>
    <property type="project" value="UniProtKB-SubCell"/>
</dbReference>
<dbReference type="AlphaFoldDB" id="A0ABD2Q1X5"/>
<dbReference type="Gene3D" id="6.10.140.1910">
    <property type="match status" value="1"/>
</dbReference>
<protein>
    <recommendedName>
        <fullName evidence="6">Ion transport domain-containing protein</fullName>
    </recommendedName>
</protein>
<feature type="transmembrane region" description="Helical" evidence="5">
    <location>
        <begin position="166"/>
        <end position="183"/>
    </location>
</feature>
<accession>A0ABD2Q1X5</accession>
<dbReference type="InterPro" id="IPR005821">
    <property type="entry name" value="Ion_trans_dom"/>
</dbReference>
<evidence type="ECO:0000259" key="6">
    <source>
        <dbReference type="Pfam" id="PF00520"/>
    </source>
</evidence>
<comment type="caution">
    <text evidence="7">The sequence shown here is derived from an EMBL/GenBank/DDBJ whole genome shotgun (WGS) entry which is preliminary data.</text>
</comment>
<dbReference type="Gene3D" id="1.10.287.70">
    <property type="match status" value="1"/>
</dbReference>
<keyword evidence="8" id="KW-1185">Reference proteome</keyword>
<evidence type="ECO:0000313" key="7">
    <source>
        <dbReference type="EMBL" id="KAL3313622.1"/>
    </source>
</evidence>
<dbReference type="PANTHER" id="PTHR47735">
    <property type="entry name" value="POTASSIUM VOLTAGE-GATED CHANNEL SUBFAMILY KQT MEMBER 4"/>
    <property type="match status" value="1"/>
</dbReference>
<dbReference type="PRINTS" id="PR00169">
    <property type="entry name" value="KCHANNEL"/>
</dbReference>
<dbReference type="EMBL" id="JBJKFK010001245">
    <property type="protein sequence ID" value="KAL3313622.1"/>
    <property type="molecule type" value="Genomic_DNA"/>
</dbReference>
<evidence type="ECO:0000313" key="8">
    <source>
        <dbReference type="Proteomes" id="UP001626550"/>
    </source>
</evidence>
<dbReference type="Pfam" id="PF00520">
    <property type="entry name" value="Ion_trans"/>
    <property type="match status" value="1"/>
</dbReference>
<comment type="subcellular location">
    <subcellularLocation>
        <location evidence="1">Membrane</location>
        <topology evidence="1">Multi-pass membrane protein</topology>
    </subcellularLocation>
</comment>
<gene>
    <name evidence="7" type="ORF">Ciccas_007774</name>
</gene>
<dbReference type="SUPFAM" id="SSF81324">
    <property type="entry name" value="Voltage-gated potassium channels"/>
    <property type="match status" value="1"/>
</dbReference>
<evidence type="ECO:0000256" key="3">
    <source>
        <dbReference type="ARBA" id="ARBA00022989"/>
    </source>
</evidence>
<feature type="non-terminal residue" evidence="7">
    <location>
        <position position="371"/>
    </location>
</feature>
<feature type="domain" description="Ion transport" evidence="6">
    <location>
        <begin position="70"/>
        <end position="224"/>
    </location>
</feature>
<reference evidence="7 8" key="1">
    <citation type="submission" date="2024-11" db="EMBL/GenBank/DDBJ databases">
        <title>Adaptive evolution of stress response genes in parasites aligns with host niche diversity.</title>
        <authorList>
            <person name="Hahn C."/>
            <person name="Resl P."/>
        </authorList>
    </citation>
    <scope>NUCLEOTIDE SEQUENCE [LARGE SCALE GENOMIC DNA]</scope>
    <source>
        <strain evidence="7">EGGRZ-B1_66</strain>
        <tissue evidence="7">Body</tissue>
    </source>
</reference>
<evidence type="ECO:0000256" key="4">
    <source>
        <dbReference type="ARBA" id="ARBA00023136"/>
    </source>
</evidence>
<proteinExistence type="predicted"/>
<evidence type="ECO:0000256" key="5">
    <source>
        <dbReference type="SAM" id="Phobius"/>
    </source>
</evidence>
<organism evidence="7 8">
    <name type="scientific">Cichlidogyrus casuarinus</name>
    <dbReference type="NCBI Taxonomy" id="1844966"/>
    <lineage>
        <taxon>Eukaryota</taxon>
        <taxon>Metazoa</taxon>
        <taxon>Spiralia</taxon>
        <taxon>Lophotrochozoa</taxon>
        <taxon>Platyhelminthes</taxon>
        <taxon>Monogenea</taxon>
        <taxon>Monopisthocotylea</taxon>
        <taxon>Dactylogyridea</taxon>
        <taxon>Ancyrocephalidae</taxon>
        <taxon>Cichlidogyrus</taxon>
    </lineage>
</organism>
<evidence type="ECO:0000256" key="1">
    <source>
        <dbReference type="ARBA" id="ARBA00004141"/>
    </source>
</evidence>
<dbReference type="InterPro" id="IPR003937">
    <property type="entry name" value="K_chnl_volt-dep_KCNQ"/>
</dbReference>
<sequence>MPNPVSVQLEFGHSIAFNSRNCSCCSGSSLSTACESGRQAVDRDFRHGKGECSLQNDHFVSSVSVPFPNLAVICGSVAILAYGTAPGAGDKQPISASPLRVLRFFQILRMIRMDRRGGSWKLLLSVVWAHRQELFTTVYIGFLGLISCSFFMYLAEKDYNKKIRNYPDALWWGVITLCTVGYGDTVPTTWAGKIIAAFCAVVGISFFALPAGILGSGFALKVQQNQRQKHLIRRRVPAATLIQCLWRCYAADPESTSVATWKMHTKSPRNATLFGRFSTIKRRGVHAPLTQTNSLPHASNGAAMLKRDQSYSIGLDCCADMEVTTVATRPLTSNSINDKTACIFSPNRSAFGLFISNNDSLEADSSSIREE</sequence>